<dbReference type="AlphaFoldDB" id="A0A951PSY8"/>
<comment type="caution">
    <text evidence="2">The sequence shown here is derived from an EMBL/GenBank/DDBJ whole genome shotgun (WGS) entry which is preliminary data.</text>
</comment>
<proteinExistence type="predicted"/>
<evidence type="ECO:0000313" key="2">
    <source>
        <dbReference type="EMBL" id="MBW4549231.1"/>
    </source>
</evidence>
<name>A0A951PSY8_9CYAN</name>
<organism evidence="2 3">
    <name type="scientific">Symplocastrum torsivum CPER-KK1</name>
    <dbReference type="NCBI Taxonomy" id="450513"/>
    <lineage>
        <taxon>Bacteria</taxon>
        <taxon>Bacillati</taxon>
        <taxon>Cyanobacteriota</taxon>
        <taxon>Cyanophyceae</taxon>
        <taxon>Oscillatoriophycideae</taxon>
        <taxon>Oscillatoriales</taxon>
        <taxon>Microcoleaceae</taxon>
        <taxon>Symplocastrum</taxon>
    </lineage>
</organism>
<reference evidence="2" key="2">
    <citation type="journal article" date="2022" name="Microbiol. Resour. Announc.">
        <title>Metagenome Sequencing to Explore Phylogenomics of Terrestrial Cyanobacteria.</title>
        <authorList>
            <person name="Ward R.D."/>
            <person name="Stajich J.E."/>
            <person name="Johansen J.R."/>
            <person name="Huntemann M."/>
            <person name="Clum A."/>
            <person name="Foster B."/>
            <person name="Foster B."/>
            <person name="Roux S."/>
            <person name="Palaniappan K."/>
            <person name="Varghese N."/>
            <person name="Mukherjee S."/>
            <person name="Reddy T.B.K."/>
            <person name="Daum C."/>
            <person name="Copeland A."/>
            <person name="Chen I.A."/>
            <person name="Ivanova N.N."/>
            <person name="Kyrpides N.C."/>
            <person name="Shapiro N."/>
            <person name="Eloe-Fadrosh E.A."/>
            <person name="Pietrasiak N."/>
        </authorList>
    </citation>
    <scope>NUCLEOTIDE SEQUENCE</scope>
    <source>
        <strain evidence="2">CPER-KK1</strain>
    </source>
</reference>
<accession>A0A951PSY8</accession>
<reference evidence="2" key="1">
    <citation type="submission" date="2021-05" db="EMBL/GenBank/DDBJ databases">
        <authorList>
            <person name="Pietrasiak N."/>
            <person name="Ward R."/>
            <person name="Stajich J.E."/>
            <person name="Kurbessoian T."/>
        </authorList>
    </citation>
    <scope>NUCLEOTIDE SEQUENCE</scope>
    <source>
        <strain evidence="2">CPER-KK1</strain>
    </source>
</reference>
<dbReference type="EMBL" id="JAHHIF010000087">
    <property type="protein sequence ID" value="MBW4549231.1"/>
    <property type="molecule type" value="Genomic_DNA"/>
</dbReference>
<evidence type="ECO:0000313" key="3">
    <source>
        <dbReference type="Proteomes" id="UP000753908"/>
    </source>
</evidence>
<evidence type="ECO:0000256" key="1">
    <source>
        <dbReference type="SAM" id="MobiDB-lite"/>
    </source>
</evidence>
<sequence length="96" mass="11119">MPRKQPNRLSPKDVAPHAYQWNRAELEEMRAMIDALLEASQPEPQTKAVPAYNSQSRGTRGGRYFEDKMINGCGPYRYLRFWLSGKRKSVYVGKIE</sequence>
<protein>
    <submittedName>
        <fullName evidence="2">Uncharacterized protein</fullName>
    </submittedName>
</protein>
<dbReference type="Proteomes" id="UP000753908">
    <property type="component" value="Unassembled WGS sequence"/>
</dbReference>
<feature type="region of interest" description="Disordered" evidence="1">
    <location>
        <begin position="43"/>
        <end position="64"/>
    </location>
</feature>
<gene>
    <name evidence="2" type="ORF">KME25_33220</name>
</gene>